<dbReference type="AlphaFoldDB" id="A0A1Y2SZN1"/>
<evidence type="ECO:0000313" key="2">
    <source>
        <dbReference type="EMBL" id="OTA28529.1"/>
    </source>
</evidence>
<dbReference type="EMBL" id="NEKC01000015">
    <property type="protein sequence ID" value="OTA28529.1"/>
    <property type="molecule type" value="Genomic_DNA"/>
</dbReference>
<evidence type="ECO:0000313" key="3">
    <source>
        <dbReference type="Proteomes" id="UP000243540"/>
    </source>
</evidence>
<protein>
    <submittedName>
        <fullName evidence="2">Uncharacterized protein</fullName>
    </submittedName>
</protein>
<accession>A0A1Y2SZN1</accession>
<dbReference type="Proteomes" id="UP000243540">
    <property type="component" value="Unassembled WGS sequence"/>
</dbReference>
<sequence>MTSALLASALLVGLSGCALASHAAVGHSYTPQTAGQYVPRDDDGDPQDIRVDMIAPLTSETDAVNTARRAAELIQNGVGNASVGLSVQYWTSATRAEQLAHARSALDTFSRVLLLPCSALADGEVDNWMSILKNARSRVIPVIIYCENASSERSGGIDSLYTAAYWNLNADGRTSAYEAIMSVVEDRPHEDVISTRIEEEE</sequence>
<keyword evidence="1" id="KW-0732">Signal</keyword>
<comment type="caution">
    <text evidence="2">The sequence shown here is derived from an EMBL/GenBank/DDBJ whole genome shotgun (WGS) entry which is preliminary data.</text>
</comment>
<evidence type="ECO:0000256" key="1">
    <source>
        <dbReference type="SAM" id="SignalP"/>
    </source>
</evidence>
<feature type="signal peptide" evidence="1">
    <location>
        <begin position="1"/>
        <end position="23"/>
    </location>
</feature>
<organism evidence="2 3">
    <name type="scientific">Alloscardovia macacae</name>
    <dbReference type="NCBI Taxonomy" id="1160091"/>
    <lineage>
        <taxon>Bacteria</taxon>
        <taxon>Bacillati</taxon>
        <taxon>Actinomycetota</taxon>
        <taxon>Actinomycetes</taxon>
        <taxon>Bifidobacteriales</taxon>
        <taxon>Bifidobacteriaceae</taxon>
        <taxon>Alloscardovia</taxon>
    </lineage>
</organism>
<proteinExistence type="predicted"/>
<reference evidence="2 3" key="1">
    <citation type="submission" date="2017-04" db="EMBL/GenBank/DDBJ databases">
        <title>Draft genome sequences of Alloscardovia macacae UMA81211 and UMA81212 isolated from the feces of a rhesus macaque (Macaca mulatta).</title>
        <authorList>
            <person name="Albert K."/>
            <person name="Sela D.A."/>
        </authorList>
    </citation>
    <scope>NUCLEOTIDE SEQUENCE [LARGE SCALE GENOMIC DNA]</scope>
    <source>
        <strain evidence="2 3">UMA81212</strain>
    </source>
</reference>
<gene>
    <name evidence="2" type="ORF">B9T39_06530</name>
</gene>
<dbReference type="STRING" id="1160091.B9T39_06530"/>
<name>A0A1Y2SZN1_9BIFI</name>
<feature type="chain" id="PRO_5013299715" evidence="1">
    <location>
        <begin position="24"/>
        <end position="201"/>
    </location>
</feature>